<comment type="function">
    <text evidence="6">Catalyzes the ATP-dependent conversion of 5-aminoimidazole ribonucleotide (AIR) and HCO(3)- to N5-carboxyaminoimidazole ribonucleotide (N5-CAIR).</text>
</comment>
<feature type="binding site" evidence="5">
    <location>
        <begin position="269"/>
        <end position="270"/>
    </location>
    <ligand>
        <name>ATP</name>
        <dbReference type="ChEBI" id="CHEBI:30616"/>
    </ligand>
</feature>
<dbReference type="HAMAP" id="MF_01928">
    <property type="entry name" value="PurK"/>
    <property type="match status" value="1"/>
</dbReference>
<dbReference type="InterPro" id="IPR013815">
    <property type="entry name" value="ATP_grasp_subdomain_1"/>
</dbReference>
<keyword evidence="3 5" id="KW-0658">Purine biosynthesis</keyword>
<feature type="binding site" evidence="5">
    <location>
        <position position="215"/>
    </location>
    <ligand>
        <name>ATP</name>
        <dbReference type="ChEBI" id="CHEBI:30616"/>
    </ligand>
</feature>
<dbReference type="SUPFAM" id="SSF51246">
    <property type="entry name" value="Rudiment single hybrid motif"/>
    <property type="match status" value="1"/>
</dbReference>
<dbReference type="EMBL" id="JAEAGR010000014">
    <property type="protein sequence ID" value="MBH1941801.1"/>
    <property type="molecule type" value="Genomic_DNA"/>
</dbReference>
<feature type="binding site" evidence="5">
    <location>
        <begin position="184"/>
        <end position="187"/>
    </location>
    <ligand>
        <name>ATP</name>
        <dbReference type="ChEBI" id="CHEBI:30616"/>
    </ligand>
</feature>
<comment type="pathway">
    <text evidence="5 6">Purine metabolism; IMP biosynthesis via de novo pathway; 5-amino-1-(5-phospho-D-ribosyl)imidazole-4-carboxylate from 5-amino-1-(5-phospho-D-ribosyl)imidazole (N5-CAIR route): step 1/2.</text>
</comment>
<proteinExistence type="inferred from homology"/>
<dbReference type="Gene3D" id="3.30.1490.20">
    <property type="entry name" value="ATP-grasp fold, A domain"/>
    <property type="match status" value="1"/>
</dbReference>
<dbReference type="RefSeq" id="WP_197662047.1">
    <property type="nucleotide sequence ID" value="NZ_JAEAGR010000014.1"/>
</dbReference>
<dbReference type="GO" id="GO:0005829">
    <property type="term" value="C:cytosol"/>
    <property type="evidence" value="ECO:0007669"/>
    <property type="project" value="TreeGrafter"/>
</dbReference>
<dbReference type="InterPro" id="IPR011761">
    <property type="entry name" value="ATP-grasp"/>
</dbReference>
<dbReference type="Pfam" id="PF17769">
    <property type="entry name" value="PurK_C"/>
    <property type="match status" value="1"/>
</dbReference>
<dbReference type="PANTHER" id="PTHR11609">
    <property type="entry name" value="PURINE BIOSYNTHESIS PROTEIN 6/7, PUR6/7"/>
    <property type="match status" value="1"/>
</dbReference>
<keyword evidence="8" id="KW-0456">Lyase</keyword>
<accession>A0A8J7HC59</accession>
<dbReference type="Pfam" id="PF02222">
    <property type="entry name" value="ATP-grasp"/>
    <property type="match status" value="1"/>
</dbReference>
<sequence length="386" mass="42628">MDNNLLSKKVGIIGGGQLGKMMINEAAKMGIYTMILDPSIECPAGYLANDKIVAGFDDTKSLIKLAQKVDVLTCEFEHISTKALKTLEEKGHKVYPGSQVLSIIQNKFHQKKELQNHNIPIGDFMKVEGVDSIKIAGQQYGYPIMLKSSLGGYDGKGNYLIRNLEDIEAAYEKLQGDKNPLYVEKFIPFEKEISVLCCRSIDGEIVVYPVAENVHKDSILFETCVPAAITEKNEKDALDIAKRVCAVFKSVGIICVEMFLTKTGEILVNEVAPRPHNSGHYTIEGCVTSQFENHIRAVIGLPLGSTALIRPTVMRNILGEEGYQGQPYVQGVKETLKIEGLKLHIYGKTETKYQRKMGHLTVTAPSLEEAKIKAKEAGALVRIISQ</sequence>
<dbReference type="GO" id="GO:0034028">
    <property type="term" value="F:5-(carboxyamino)imidazole ribonucleotide synthase activity"/>
    <property type="evidence" value="ECO:0007669"/>
    <property type="project" value="UniProtKB-UniRule"/>
</dbReference>
<evidence type="ECO:0000256" key="1">
    <source>
        <dbReference type="ARBA" id="ARBA00022598"/>
    </source>
</evidence>
<evidence type="ECO:0000256" key="3">
    <source>
        <dbReference type="ARBA" id="ARBA00022755"/>
    </source>
</evidence>
<dbReference type="AlphaFoldDB" id="A0A8J7HC59"/>
<comment type="catalytic activity">
    <reaction evidence="5 6">
        <text>5-amino-1-(5-phospho-beta-D-ribosyl)imidazole + hydrogencarbonate + ATP = 5-carboxyamino-1-(5-phospho-D-ribosyl)imidazole + ADP + phosphate + 2 H(+)</text>
        <dbReference type="Rhea" id="RHEA:19317"/>
        <dbReference type="ChEBI" id="CHEBI:15378"/>
        <dbReference type="ChEBI" id="CHEBI:17544"/>
        <dbReference type="ChEBI" id="CHEBI:30616"/>
        <dbReference type="ChEBI" id="CHEBI:43474"/>
        <dbReference type="ChEBI" id="CHEBI:58730"/>
        <dbReference type="ChEBI" id="CHEBI:137981"/>
        <dbReference type="ChEBI" id="CHEBI:456216"/>
        <dbReference type="EC" id="6.3.4.18"/>
    </reaction>
</comment>
<feature type="binding site" evidence="5">
    <location>
        <position position="147"/>
    </location>
    <ligand>
        <name>ATP</name>
        <dbReference type="ChEBI" id="CHEBI:30616"/>
    </ligand>
</feature>
<feature type="binding site" evidence="5">
    <location>
        <position position="107"/>
    </location>
    <ligand>
        <name>ATP</name>
        <dbReference type="ChEBI" id="CHEBI:30616"/>
    </ligand>
</feature>
<protein>
    <recommendedName>
        <fullName evidence="5 6">N5-carboxyaminoimidazole ribonucleotide synthase</fullName>
        <shortName evidence="5 6">N5-CAIR synthase</shortName>
        <ecNumber evidence="5 6">6.3.4.18</ecNumber>
    </recommendedName>
    <alternativeName>
        <fullName evidence="5 6">5-(carboxyamino)imidazole ribonucleotide synthetase</fullName>
    </alternativeName>
</protein>
<keyword evidence="2 5" id="KW-0547">Nucleotide-binding</keyword>
<comment type="function">
    <text evidence="5">Catalyzes the ATP-dependent conversion of 5-aminoimidazole ribonucleotide (AIR) and HCO(3)(-) to N5-carboxyaminoimidazole ribonucleotide (N5-CAIR).</text>
</comment>
<dbReference type="GO" id="GO:0006189">
    <property type="term" value="P:'de novo' IMP biosynthetic process"/>
    <property type="evidence" value="ECO:0007669"/>
    <property type="project" value="UniProtKB-UniRule"/>
</dbReference>
<dbReference type="UniPathway" id="UPA00074">
    <property type="reaction ID" value="UER00942"/>
</dbReference>
<dbReference type="InterPro" id="IPR011054">
    <property type="entry name" value="Rudment_hybrid_motif"/>
</dbReference>
<dbReference type="GO" id="GO:0046872">
    <property type="term" value="F:metal ion binding"/>
    <property type="evidence" value="ECO:0007669"/>
    <property type="project" value="InterPro"/>
</dbReference>
<dbReference type="Gene3D" id="3.40.50.20">
    <property type="match status" value="1"/>
</dbReference>
<dbReference type="FunFam" id="3.30.470.20:FF:000029">
    <property type="entry name" value="N5-carboxyaminoimidazole ribonucleotide synthase"/>
    <property type="match status" value="1"/>
</dbReference>
<dbReference type="NCBIfam" id="TIGR01161">
    <property type="entry name" value="purK"/>
    <property type="match status" value="1"/>
</dbReference>
<dbReference type="Proteomes" id="UP000623269">
    <property type="component" value="Unassembled WGS sequence"/>
</dbReference>
<evidence type="ECO:0000313" key="9">
    <source>
        <dbReference type="Proteomes" id="UP000623269"/>
    </source>
</evidence>
<comment type="caution">
    <text evidence="5">Lacks conserved residue(s) required for the propagation of feature annotation.</text>
</comment>
<dbReference type="InterPro" id="IPR005875">
    <property type="entry name" value="PurK"/>
</dbReference>
<dbReference type="Pfam" id="PF22660">
    <property type="entry name" value="RS_preATP-grasp-like"/>
    <property type="match status" value="1"/>
</dbReference>
<evidence type="ECO:0000256" key="5">
    <source>
        <dbReference type="HAMAP-Rule" id="MF_01928"/>
    </source>
</evidence>
<feature type="domain" description="ATP-grasp" evidence="7">
    <location>
        <begin position="111"/>
        <end position="299"/>
    </location>
</feature>
<organism evidence="8 9">
    <name type="scientific">Mobilitalea sibirica</name>
    <dbReference type="NCBI Taxonomy" id="1462919"/>
    <lineage>
        <taxon>Bacteria</taxon>
        <taxon>Bacillati</taxon>
        <taxon>Bacillota</taxon>
        <taxon>Clostridia</taxon>
        <taxon>Lachnospirales</taxon>
        <taxon>Lachnospiraceae</taxon>
        <taxon>Mobilitalea</taxon>
    </lineage>
</organism>
<dbReference type="NCBIfam" id="NF004675">
    <property type="entry name" value="PRK06019.1-1"/>
    <property type="match status" value="1"/>
</dbReference>
<keyword evidence="9" id="KW-1185">Reference proteome</keyword>
<dbReference type="SUPFAM" id="SSF52440">
    <property type="entry name" value="PreATP-grasp domain"/>
    <property type="match status" value="1"/>
</dbReference>
<dbReference type="EC" id="6.3.4.18" evidence="5 6"/>
<dbReference type="PROSITE" id="PS50975">
    <property type="entry name" value="ATP_GRASP"/>
    <property type="match status" value="1"/>
</dbReference>
<dbReference type="GO" id="GO:0005524">
    <property type="term" value="F:ATP binding"/>
    <property type="evidence" value="ECO:0007669"/>
    <property type="project" value="UniProtKB-UniRule"/>
</dbReference>
<name>A0A8J7HC59_9FIRM</name>
<evidence type="ECO:0000256" key="6">
    <source>
        <dbReference type="RuleBase" id="RU361200"/>
    </source>
</evidence>
<dbReference type="InterPro" id="IPR054350">
    <property type="entry name" value="PurT/PurK_preATP-grasp"/>
</dbReference>
<gene>
    <name evidence="5 6 8" type="primary">purK</name>
    <name evidence="8" type="ORF">I5677_12935</name>
</gene>
<dbReference type="InterPro" id="IPR040686">
    <property type="entry name" value="PurK_C"/>
</dbReference>
<comment type="subunit">
    <text evidence="5 6">Homodimer.</text>
</comment>
<evidence type="ECO:0000313" key="8">
    <source>
        <dbReference type="EMBL" id="MBH1941801.1"/>
    </source>
</evidence>
<dbReference type="InterPro" id="IPR003135">
    <property type="entry name" value="ATP-grasp_carboxylate-amine"/>
</dbReference>
<keyword evidence="1 5" id="KW-0436">Ligase</keyword>
<dbReference type="PANTHER" id="PTHR11609:SF5">
    <property type="entry name" value="PHOSPHORIBOSYLAMINOIMIDAZOLE CARBOXYLASE"/>
    <property type="match status" value="1"/>
</dbReference>
<feature type="binding site" evidence="5">
    <location>
        <position position="192"/>
    </location>
    <ligand>
        <name>ATP</name>
        <dbReference type="ChEBI" id="CHEBI:30616"/>
    </ligand>
</feature>
<dbReference type="Gene3D" id="3.30.470.20">
    <property type="entry name" value="ATP-grasp fold, B domain"/>
    <property type="match status" value="1"/>
</dbReference>
<comment type="caution">
    <text evidence="8">The sequence shown here is derived from an EMBL/GenBank/DDBJ whole genome shotgun (WGS) entry which is preliminary data.</text>
</comment>
<evidence type="ECO:0000259" key="7">
    <source>
        <dbReference type="PROSITE" id="PS50975"/>
    </source>
</evidence>
<reference evidence="8" key="1">
    <citation type="submission" date="2020-12" db="EMBL/GenBank/DDBJ databases">
        <title>M. sibirica DSM 26468T genome.</title>
        <authorList>
            <person name="Thieme N."/>
            <person name="Rettenmaier R."/>
            <person name="Zverlov V."/>
            <person name="Liebl W."/>
        </authorList>
    </citation>
    <scope>NUCLEOTIDE SEQUENCE</scope>
    <source>
        <strain evidence="8">DSM 26468</strain>
    </source>
</reference>
<dbReference type="NCBIfam" id="NF004679">
    <property type="entry name" value="PRK06019.1-5"/>
    <property type="match status" value="1"/>
</dbReference>
<dbReference type="GO" id="GO:0004638">
    <property type="term" value="F:phosphoribosylaminoimidazole carboxylase activity"/>
    <property type="evidence" value="ECO:0007669"/>
    <property type="project" value="InterPro"/>
</dbReference>
<dbReference type="SUPFAM" id="SSF56059">
    <property type="entry name" value="Glutathione synthetase ATP-binding domain-like"/>
    <property type="match status" value="1"/>
</dbReference>
<evidence type="ECO:0000256" key="4">
    <source>
        <dbReference type="ARBA" id="ARBA00022840"/>
    </source>
</evidence>
<comment type="similarity">
    <text evidence="5 6">Belongs to the PurK/PurT family.</text>
</comment>
<keyword evidence="4 5" id="KW-0067">ATP-binding</keyword>
<evidence type="ECO:0000256" key="2">
    <source>
        <dbReference type="ARBA" id="ARBA00022741"/>
    </source>
</evidence>
<dbReference type="InterPro" id="IPR016185">
    <property type="entry name" value="PreATP-grasp_dom_sf"/>
</dbReference>